<dbReference type="Pfam" id="PF00076">
    <property type="entry name" value="RRM_1"/>
    <property type="match status" value="1"/>
</dbReference>
<organism evidence="5 6">
    <name type="scientific">Penicillium antarcticum</name>
    <dbReference type="NCBI Taxonomy" id="416450"/>
    <lineage>
        <taxon>Eukaryota</taxon>
        <taxon>Fungi</taxon>
        <taxon>Dikarya</taxon>
        <taxon>Ascomycota</taxon>
        <taxon>Pezizomycotina</taxon>
        <taxon>Eurotiomycetes</taxon>
        <taxon>Eurotiomycetidae</taxon>
        <taxon>Eurotiales</taxon>
        <taxon>Aspergillaceae</taxon>
        <taxon>Penicillium</taxon>
    </lineage>
</organism>
<evidence type="ECO:0000313" key="6">
    <source>
        <dbReference type="Proteomes" id="UP000191672"/>
    </source>
</evidence>
<dbReference type="Proteomes" id="UP000191672">
    <property type="component" value="Unassembled WGS sequence"/>
</dbReference>
<proteinExistence type="predicted"/>
<dbReference type="SUPFAM" id="SSF54928">
    <property type="entry name" value="RNA-binding domain, RBD"/>
    <property type="match status" value="1"/>
</dbReference>
<feature type="compositionally biased region" description="Basic residues" evidence="3">
    <location>
        <begin position="45"/>
        <end position="77"/>
    </location>
</feature>
<feature type="domain" description="RRM" evidence="4">
    <location>
        <begin position="95"/>
        <end position="173"/>
    </location>
</feature>
<keyword evidence="6" id="KW-1185">Reference proteome</keyword>
<name>A0A1V6PTU3_9EURO</name>
<dbReference type="InterPro" id="IPR012677">
    <property type="entry name" value="Nucleotide-bd_a/b_plait_sf"/>
</dbReference>
<feature type="compositionally biased region" description="Polar residues" evidence="3">
    <location>
        <begin position="83"/>
        <end position="93"/>
    </location>
</feature>
<evidence type="ECO:0000256" key="3">
    <source>
        <dbReference type="SAM" id="MobiDB-lite"/>
    </source>
</evidence>
<dbReference type="PANTHER" id="PTHR15481:SF0">
    <property type="entry name" value="LD23870P-RELATED"/>
    <property type="match status" value="1"/>
</dbReference>
<dbReference type="GO" id="GO:0005737">
    <property type="term" value="C:cytoplasm"/>
    <property type="evidence" value="ECO:0007669"/>
    <property type="project" value="TreeGrafter"/>
</dbReference>
<dbReference type="InterPro" id="IPR035979">
    <property type="entry name" value="RBD_domain_sf"/>
</dbReference>
<evidence type="ECO:0000256" key="1">
    <source>
        <dbReference type="ARBA" id="ARBA00022884"/>
    </source>
</evidence>
<dbReference type="PANTHER" id="PTHR15481">
    <property type="entry name" value="RIBONUCLEIC ACID BINDING PROTEIN S1"/>
    <property type="match status" value="1"/>
</dbReference>
<dbReference type="SMART" id="SM00360">
    <property type="entry name" value="RRM"/>
    <property type="match status" value="1"/>
</dbReference>
<evidence type="ECO:0000256" key="2">
    <source>
        <dbReference type="PROSITE-ProRule" id="PRU00176"/>
    </source>
</evidence>
<dbReference type="Gene3D" id="3.30.70.330">
    <property type="match status" value="1"/>
</dbReference>
<reference evidence="6" key="1">
    <citation type="journal article" date="2017" name="Nat. Microbiol.">
        <title>Global analysis of biosynthetic gene clusters reveals vast potential of secondary metabolite production in Penicillium species.</title>
        <authorList>
            <person name="Nielsen J.C."/>
            <person name="Grijseels S."/>
            <person name="Prigent S."/>
            <person name="Ji B."/>
            <person name="Dainat J."/>
            <person name="Nielsen K.F."/>
            <person name="Frisvad J.C."/>
            <person name="Workman M."/>
            <person name="Nielsen J."/>
        </authorList>
    </citation>
    <scope>NUCLEOTIDE SEQUENCE [LARGE SCALE GENOMIC DNA]</scope>
    <source>
        <strain evidence="6">IBT 31811</strain>
    </source>
</reference>
<accession>A0A1V6PTU3</accession>
<dbReference type="EMBL" id="MDYN01000035">
    <property type="protein sequence ID" value="OQD80449.1"/>
    <property type="molecule type" value="Genomic_DNA"/>
</dbReference>
<sequence length="299" mass="33222">MSMRSPRGPSPQRSLDQDRPRSRSRSARRSRPLSETPRSTSRSPSHGHRDRHRSRTRSPSRGRTRSRSRSRGGRRYHSKSDSRSLTPNQSPPRSSKIVVEKLTKNVTQNHIREIFGDFGDIEYLDLPINKAFMTNRGTAYILYYDPADAEAAIAHMHEAQLDGAILNANNLRQEDTAVDGRRNVMMSTDQGLCHVHDLPFVRGHIPLDHGLPHPDEVVFAQTRITTGAVAQAIAVMVAAVEAAAQPEAGVETAIEHSMCRNIISLSSWSGSLVCNFTTSTWPSVAGNRLSFAGYPQSMY</sequence>
<dbReference type="InterPro" id="IPR000504">
    <property type="entry name" value="RRM_dom"/>
</dbReference>
<dbReference type="GO" id="GO:0061574">
    <property type="term" value="C:ASAP complex"/>
    <property type="evidence" value="ECO:0007669"/>
    <property type="project" value="TreeGrafter"/>
</dbReference>
<dbReference type="GO" id="GO:0000398">
    <property type="term" value="P:mRNA splicing, via spliceosome"/>
    <property type="evidence" value="ECO:0007669"/>
    <property type="project" value="TreeGrafter"/>
</dbReference>
<protein>
    <recommendedName>
        <fullName evidence="4">RRM domain-containing protein</fullName>
    </recommendedName>
</protein>
<dbReference type="GO" id="GO:0005654">
    <property type="term" value="C:nucleoplasm"/>
    <property type="evidence" value="ECO:0007669"/>
    <property type="project" value="TreeGrafter"/>
</dbReference>
<feature type="compositionally biased region" description="Basic residues" evidence="3">
    <location>
        <begin position="22"/>
        <end position="31"/>
    </location>
</feature>
<keyword evidence="1 2" id="KW-0694">RNA-binding</keyword>
<evidence type="ECO:0000313" key="5">
    <source>
        <dbReference type="EMBL" id="OQD80449.1"/>
    </source>
</evidence>
<evidence type="ECO:0000259" key="4">
    <source>
        <dbReference type="PROSITE" id="PS50102"/>
    </source>
</evidence>
<dbReference type="GO" id="GO:0003723">
    <property type="term" value="F:RNA binding"/>
    <property type="evidence" value="ECO:0007669"/>
    <property type="project" value="UniProtKB-UniRule"/>
</dbReference>
<feature type="region of interest" description="Disordered" evidence="3">
    <location>
        <begin position="1"/>
        <end position="97"/>
    </location>
</feature>
<dbReference type="STRING" id="416450.A0A1V6PTU3"/>
<dbReference type="AlphaFoldDB" id="A0A1V6PTU3"/>
<dbReference type="PROSITE" id="PS50102">
    <property type="entry name" value="RRM"/>
    <property type="match status" value="1"/>
</dbReference>
<feature type="compositionally biased region" description="Low complexity" evidence="3">
    <location>
        <begin position="33"/>
        <end position="44"/>
    </location>
</feature>
<gene>
    <name evidence="5" type="ORF">PENANT_c035G02239</name>
</gene>
<comment type="caution">
    <text evidence="5">The sequence shown here is derived from an EMBL/GenBank/DDBJ whole genome shotgun (WGS) entry which is preliminary data.</text>
</comment>